<dbReference type="Proteomes" id="UP001319180">
    <property type="component" value="Unassembled WGS sequence"/>
</dbReference>
<keyword evidence="3" id="KW-1185">Reference proteome</keyword>
<proteinExistence type="predicted"/>
<dbReference type="EMBL" id="JAHESC010000014">
    <property type="protein sequence ID" value="MBT1687152.1"/>
    <property type="molecule type" value="Genomic_DNA"/>
</dbReference>
<name>A0AAP2D8Z4_9BACT</name>
<accession>A0AAP2D8Z4</accession>
<comment type="caution">
    <text evidence="2">The sequence shown here is derived from an EMBL/GenBank/DDBJ whole genome shotgun (WGS) entry which is preliminary data.</text>
</comment>
<gene>
    <name evidence="2" type="ORF">KK078_11310</name>
</gene>
<evidence type="ECO:0000313" key="2">
    <source>
        <dbReference type="EMBL" id="MBT1687152.1"/>
    </source>
</evidence>
<dbReference type="AlphaFoldDB" id="A0AAP2D8Z4"/>
<evidence type="ECO:0000313" key="3">
    <source>
        <dbReference type="Proteomes" id="UP001319180"/>
    </source>
</evidence>
<sequence>MKVLKTIELDEEARFERYVLDIFLVALLPIGIWFLQPRVNRVVAD</sequence>
<keyword evidence="1" id="KW-0472">Membrane</keyword>
<keyword evidence="1" id="KW-1133">Transmembrane helix</keyword>
<reference evidence="2 3" key="1">
    <citation type="submission" date="2021-05" db="EMBL/GenBank/DDBJ databases">
        <title>A Polyphasic approach of four new species of the genus Ohtaekwangia: Ohtaekwangia histidinii sp. nov., Ohtaekwangia cretensis sp. nov., Ohtaekwangia indiensis sp. nov., Ohtaekwangia reichenbachii sp. nov. from diverse environment.</title>
        <authorList>
            <person name="Octaviana S."/>
        </authorList>
    </citation>
    <scope>NUCLEOTIDE SEQUENCE [LARGE SCALE GENOMIC DNA]</scope>
    <source>
        <strain evidence="2 3">PWU37</strain>
    </source>
</reference>
<feature type="transmembrane region" description="Helical" evidence="1">
    <location>
        <begin position="18"/>
        <end position="35"/>
    </location>
</feature>
<protein>
    <submittedName>
        <fullName evidence="2">Uncharacterized protein</fullName>
    </submittedName>
</protein>
<keyword evidence="1" id="KW-0812">Transmembrane</keyword>
<dbReference type="RefSeq" id="WP_254090386.1">
    <property type="nucleotide sequence ID" value="NZ_JAHESC010000014.1"/>
</dbReference>
<organism evidence="2 3">
    <name type="scientific">Dawidia soli</name>
    <dbReference type="NCBI Taxonomy" id="2782352"/>
    <lineage>
        <taxon>Bacteria</taxon>
        <taxon>Pseudomonadati</taxon>
        <taxon>Bacteroidota</taxon>
        <taxon>Cytophagia</taxon>
        <taxon>Cytophagales</taxon>
        <taxon>Chryseotaleaceae</taxon>
        <taxon>Dawidia</taxon>
    </lineage>
</organism>
<evidence type="ECO:0000256" key="1">
    <source>
        <dbReference type="SAM" id="Phobius"/>
    </source>
</evidence>